<evidence type="ECO:0000313" key="1">
    <source>
        <dbReference type="EMBL" id="NMM96932.1"/>
    </source>
</evidence>
<dbReference type="RefSeq" id="WP_205831961.1">
    <property type="nucleotide sequence ID" value="NZ_JAAIIF010000018.1"/>
</dbReference>
<evidence type="ECO:0008006" key="3">
    <source>
        <dbReference type="Google" id="ProtNLM"/>
    </source>
</evidence>
<evidence type="ECO:0000313" key="2">
    <source>
        <dbReference type="Proteomes" id="UP000529710"/>
    </source>
</evidence>
<proteinExistence type="predicted"/>
<gene>
    <name evidence="1" type="ORF">G1C98_1670</name>
</gene>
<comment type="caution">
    <text evidence="1">The sequence shown here is derived from an EMBL/GenBank/DDBJ whole genome shotgun (WGS) entry which is preliminary data.</text>
</comment>
<dbReference type="AlphaFoldDB" id="A0A7Y0HW47"/>
<accession>A0A7Y0HW47</accession>
<protein>
    <recommendedName>
        <fullName evidence="3">CTP synthase</fullName>
    </recommendedName>
</protein>
<keyword evidence="2" id="KW-1185">Reference proteome</keyword>
<organism evidence="1 2">
    <name type="scientific">Bifidobacterium erythrocebi</name>
    <dbReference type="NCBI Taxonomy" id="2675325"/>
    <lineage>
        <taxon>Bacteria</taxon>
        <taxon>Bacillati</taxon>
        <taxon>Actinomycetota</taxon>
        <taxon>Actinomycetes</taxon>
        <taxon>Bifidobacteriales</taxon>
        <taxon>Bifidobacteriaceae</taxon>
        <taxon>Bifidobacterium</taxon>
    </lineage>
</organism>
<name>A0A7Y0HW47_9BIFI</name>
<sequence>MDMQTKAQQRIDALFQQAYSQYRLALPTEPKDRRALQRRTRLGTVVMPYKGLYIGAAKWNELSYAERIIWTLRAVCSKYLDIVLCGPSAAAVHGFTTNLKTQRYVHIAVTERSKAGRHGFIFAHYYKDPPPTQEIDGMLVTNAMQTMMDCARMLDFVNSFEICSMGLRKRRLSNEALRNFIGAKRRLWGIIRARYVAQRADPACENGGEAVALATFVELGYKQPRTQVVFSSPLDGHEIRGDFCWERDDGSLVVGELDGRQKYTDPAMTNGAEISDVIMREKDRESELNMLRVLVVRFQMRHVYEREPLRKRLEAARIPHDSAARLSPFRGFRCTAY</sequence>
<dbReference type="EMBL" id="JAAIIF010000018">
    <property type="protein sequence ID" value="NMM96932.1"/>
    <property type="molecule type" value="Genomic_DNA"/>
</dbReference>
<dbReference type="Proteomes" id="UP000529710">
    <property type="component" value="Unassembled WGS sequence"/>
</dbReference>
<reference evidence="1 2" key="1">
    <citation type="submission" date="2020-02" db="EMBL/GenBank/DDBJ databases">
        <title>Characterization of phylogenetic diversity of novel bifidobacterial species isolated in Czech ZOOs.</title>
        <authorList>
            <person name="Lugli G.A."/>
            <person name="Vera N.B."/>
            <person name="Ventura M."/>
        </authorList>
    </citation>
    <scope>NUCLEOTIDE SEQUENCE [LARGE SCALE GENOMIC DNA]</scope>
    <source>
        <strain evidence="1 2">DSM 109960</strain>
    </source>
</reference>